<keyword evidence="2" id="KW-0472">Membrane</keyword>
<dbReference type="EMBL" id="CP049869">
    <property type="protein sequence ID" value="QIK79004.1"/>
    <property type="molecule type" value="Genomic_DNA"/>
</dbReference>
<reference evidence="3 4" key="1">
    <citation type="submission" date="2020-03" db="EMBL/GenBank/DDBJ databases">
        <title>Sphingomonas sp. nov., isolated from fish.</title>
        <authorList>
            <person name="Hyun D.-W."/>
            <person name="Bae J.-W."/>
        </authorList>
    </citation>
    <scope>NUCLEOTIDE SEQUENCE [LARGE SCALE GENOMIC DNA]</scope>
    <source>
        <strain evidence="3 4">HDW15B</strain>
    </source>
</reference>
<keyword evidence="2" id="KW-1133">Transmembrane helix</keyword>
<gene>
    <name evidence="3" type="ORF">G7077_08960</name>
</gene>
<protein>
    <submittedName>
        <fullName evidence="3">Uncharacterized protein</fullName>
    </submittedName>
</protein>
<evidence type="ECO:0000313" key="3">
    <source>
        <dbReference type="EMBL" id="QIK79004.1"/>
    </source>
</evidence>
<feature type="region of interest" description="Disordered" evidence="1">
    <location>
        <begin position="1"/>
        <end position="25"/>
    </location>
</feature>
<feature type="compositionally biased region" description="Basic and acidic residues" evidence="1">
    <location>
        <begin position="1"/>
        <end position="15"/>
    </location>
</feature>
<dbReference type="AlphaFoldDB" id="A0A6G7YQJ5"/>
<dbReference type="KEGG" id="spii:G7077_08960"/>
<proteinExistence type="predicted"/>
<keyword evidence="2" id="KW-0812">Transmembrane</keyword>
<organism evidence="3 4">
    <name type="scientific">Sphingomonas piscis</name>
    <dbReference type="NCBI Taxonomy" id="2714943"/>
    <lineage>
        <taxon>Bacteria</taxon>
        <taxon>Pseudomonadati</taxon>
        <taxon>Pseudomonadota</taxon>
        <taxon>Alphaproteobacteria</taxon>
        <taxon>Sphingomonadales</taxon>
        <taxon>Sphingomonadaceae</taxon>
        <taxon>Sphingomonas</taxon>
    </lineage>
</organism>
<evidence type="ECO:0000313" key="4">
    <source>
        <dbReference type="Proteomes" id="UP000503222"/>
    </source>
</evidence>
<sequence>MVDPDRDTVEREHTTIVETGGDRGGGGVLAVVLLIIAVLVLLFLFRDQLGFGSETTEVKVPDSINVNVN</sequence>
<dbReference type="Proteomes" id="UP000503222">
    <property type="component" value="Chromosome"/>
</dbReference>
<feature type="transmembrane region" description="Helical" evidence="2">
    <location>
        <begin position="27"/>
        <end position="45"/>
    </location>
</feature>
<name>A0A6G7YQJ5_9SPHN</name>
<keyword evidence="4" id="KW-1185">Reference proteome</keyword>
<dbReference type="RefSeq" id="WP_166411395.1">
    <property type="nucleotide sequence ID" value="NZ_CP049869.1"/>
</dbReference>
<evidence type="ECO:0000256" key="2">
    <source>
        <dbReference type="SAM" id="Phobius"/>
    </source>
</evidence>
<accession>A0A6G7YQJ5</accession>
<evidence type="ECO:0000256" key="1">
    <source>
        <dbReference type="SAM" id="MobiDB-lite"/>
    </source>
</evidence>